<protein>
    <submittedName>
        <fullName evidence="2">Uncharacterized protein</fullName>
    </submittedName>
</protein>
<dbReference type="AlphaFoldDB" id="A0A368U988"/>
<sequence>MTFVSVSTLRGSGPTAESEAIAQALTLHCHKCSGDKRALEICVGAKLAESLRFQDGDRIDILFDQQARKAKLVRVTHNGWTLRQVSRNRLRTSVTLCPGMPSVSQRLECDGITRTPDGCVFDLPESTVFVGEEALPAVGETDAPSEQNATLGGVTDASPEPASAT</sequence>
<keyword evidence="3" id="KW-1185">Reference proteome</keyword>
<organism evidence="2 3">
    <name type="scientific">Vreelandella rituensis</name>
    <dbReference type="NCBI Taxonomy" id="2282306"/>
    <lineage>
        <taxon>Bacteria</taxon>
        <taxon>Pseudomonadati</taxon>
        <taxon>Pseudomonadota</taxon>
        <taxon>Gammaproteobacteria</taxon>
        <taxon>Oceanospirillales</taxon>
        <taxon>Halomonadaceae</taxon>
        <taxon>Vreelandella</taxon>
    </lineage>
</organism>
<dbReference type="EMBL" id="QPIJ01000001">
    <property type="protein sequence ID" value="RCV93779.1"/>
    <property type="molecule type" value="Genomic_DNA"/>
</dbReference>
<comment type="caution">
    <text evidence="2">The sequence shown here is derived from an EMBL/GenBank/DDBJ whole genome shotgun (WGS) entry which is preliminary data.</text>
</comment>
<name>A0A368U988_9GAMM</name>
<dbReference type="RefSeq" id="WP_114485107.1">
    <property type="nucleotide sequence ID" value="NZ_CBCSHM010000052.1"/>
</dbReference>
<dbReference type="Proteomes" id="UP000253204">
    <property type="component" value="Unassembled WGS sequence"/>
</dbReference>
<reference evidence="2 3" key="1">
    <citation type="submission" date="2018-07" db="EMBL/GenBank/DDBJ databases">
        <title>Halomonas rutogse sp. nov., isolated from Lake TangqianCo on Tibetan Plateau.</title>
        <authorList>
            <person name="Lu H."/>
            <person name="Xing P."/>
            <person name="Wu Q."/>
        </authorList>
    </citation>
    <scope>NUCLEOTIDE SEQUENCE [LARGE SCALE GENOMIC DNA]</scope>
    <source>
        <strain evidence="2 3">TQ8S</strain>
    </source>
</reference>
<proteinExistence type="predicted"/>
<evidence type="ECO:0000256" key="1">
    <source>
        <dbReference type="SAM" id="MobiDB-lite"/>
    </source>
</evidence>
<accession>A0A368U988</accession>
<evidence type="ECO:0000313" key="2">
    <source>
        <dbReference type="EMBL" id="RCV93779.1"/>
    </source>
</evidence>
<evidence type="ECO:0000313" key="3">
    <source>
        <dbReference type="Proteomes" id="UP000253204"/>
    </source>
</evidence>
<gene>
    <name evidence="2" type="ORF">DU506_01080</name>
</gene>
<feature type="region of interest" description="Disordered" evidence="1">
    <location>
        <begin position="136"/>
        <end position="165"/>
    </location>
</feature>